<keyword evidence="1" id="KW-0862">Zinc</keyword>
<dbReference type="GO" id="GO:0000724">
    <property type="term" value="P:double-strand break repair via homologous recombination"/>
    <property type="evidence" value="ECO:0007669"/>
    <property type="project" value="TreeGrafter"/>
</dbReference>
<keyword evidence="1" id="KW-0479">Metal-binding</keyword>
<dbReference type="AlphaFoldDB" id="B8LP06"/>
<evidence type="ECO:0000256" key="1">
    <source>
        <dbReference type="PROSITE-ProRule" id="PRU00325"/>
    </source>
</evidence>
<organism evidence="3">
    <name type="scientific">Picea sitchensis</name>
    <name type="common">Sitka spruce</name>
    <name type="synonym">Pinus sitchensis</name>
    <dbReference type="NCBI Taxonomy" id="3332"/>
    <lineage>
        <taxon>Eukaryota</taxon>
        <taxon>Viridiplantae</taxon>
        <taxon>Streptophyta</taxon>
        <taxon>Embryophyta</taxon>
        <taxon>Tracheophyta</taxon>
        <taxon>Spermatophyta</taxon>
        <taxon>Pinopsida</taxon>
        <taxon>Pinidae</taxon>
        <taxon>Conifers I</taxon>
        <taxon>Pinales</taxon>
        <taxon>Pinaceae</taxon>
        <taxon>Picea</taxon>
    </lineage>
</organism>
<reference evidence="3" key="1">
    <citation type="submission" date="2007-06" db="EMBL/GenBank/DDBJ databases">
        <title>Full length cDNA sequences from Sitka Spruce (Picea sitchensis).</title>
        <authorList>
            <person name="Ralph S.G."/>
            <person name="Chun H.E."/>
            <person name="Liao N."/>
            <person name="Ali J."/>
            <person name="Reid K."/>
            <person name="Kolosova N."/>
            <person name="Cooper N."/>
            <person name="Cullis C."/>
            <person name="Jancsik S."/>
            <person name="Moore R."/>
            <person name="Mayo M."/>
            <person name="Wagner S."/>
            <person name="Holt R.A."/>
            <person name="Jones S.J.M."/>
            <person name="Marra M.A."/>
            <person name="Ritland C.E."/>
            <person name="Ritland K."/>
            <person name="Bohlmann J."/>
        </authorList>
    </citation>
    <scope>NUCLEOTIDE SEQUENCE</scope>
    <source>
        <tissue evidence="3">Green portion of the leader tissue</tissue>
    </source>
</reference>
<dbReference type="GO" id="GO:0008270">
    <property type="term" value="F:zinc ion binding"/>
    <property type="evidence" value="ECO:0007669"/>
    <property type="project" value="UniProtKB-KW"/>
</dbReference>
<dbReference type="EMBL" id="EF677572">
    <property type="protein sequence ID" value="ABR17386.1"/>
    <property type="molecule type" value="mRNA"/>
</dbReference>
<feature type="domain" description="SWIM-type" evidence="2">
    <location>
        <begin position="61"/>
        <end position="110"/>
    </location>
</feature>
<dbReference type="PANTHER" id="PTHR28498:SF1">
    <property type="entry name" value="ZINC FINGER SWIM DOMAIN-CONTAINING PROTEIN 7"/>
    <property type="match status" value="1"/>
</dbReference>
<keyword evidence="1" id="KW-0863">Zinc-finger</keyword>
<protein>
    <recommendedName>
        <fullName evidence="2">SWIM-type domain-containing protein</fullName>
    </recommendedName>
</protein>
<accession>B8LP06</accession>
<evidence type="ECO:0000259" key="2">
    <source>
        <dbReference type="PROSITE" id="PS50966"/>
    </source>
</evidence>
<dbReference type="PANTHER" id="PTHR28498">
    <property type="entry name" value="ZINC FINGER SWIM DOMAIN-CONTAINING PROTEIN 7"/>
    <property type="match status" value="1"/>
</dbReference>
<dbReference type="InterPro" id="IPR007527">
    <property type="entry name" value="Znf_SWIM"/>
</dbReference>
<name>B8LP06_PICSI</name>
<dbReference type="PROSITE" id="PS50966">
    <property type="entry name" value="ZF_SWIM"/>
    <property type="match status" value="1"/>
</dbReference>
<proteinExistence type="evidence at transcript level"/>
<dbReference type="OMA" id="YTCYTSC"/>
<sequence length="131" mass="14657">MAAAAAGDAVFRSIKASNSVSDEQLSILHFLYGKNFERAMRILDQGGVQRIVGIPSGRAVYQVAGESKNSDQYICFAEHHCTCYAFFYETVNRGEQLCCKHQLAARMADAHKLYKEEKISDEQLALLLLKH</sequence>
<dbReference type="GO" id="GO:0097196">
    <property type="term" value="C:Shu complex"/>
    <property type="evidence" value="ECO:0007669"/>
    <property type="project" value="TreeGrafter"/>
</dbReference>
<evidence type="ECO:0000313" key="3">
    <source>
        <dbReference type="EMBL" id="ABR17386.1"/>
    </source>
</evidence>